<evidence type="ECO:0000256" key="1">
    <source>
        <dbReference type="SAM" id="Phobius"/>
    </source>
</evidence>
<keyword evidence="1" id="KW-0472">Membrane</keyword>
<keyword evidence="3" id="KW-1185">Reference proteome</keyword>
<reference evidence="3" key="1">
    <citation type="submission" date="2017-04" db="EMBL/GenBank/DDBJ databases">
        <authorList>
            <person name="Varghese N."/>
            <person name="Submissions S."/>
        </authorList>
    </citation>
    <scope>NUCLEOTIDE SEQUENCE [LARGE SCALE GENOMIC DNA]</scope>
    <source>
        <strain evidence="3">VKM Ac-2510</strain>
    </source>
</reference>
<feature type="transmembrane region" description="Helical" evidence="1">
    <location>
        <begin position="7"/>
        <end position="34"/>
    </location>
</feature>
<dbReference type="STRING" id="150121.SAMN06296010_0969"/>
<keyword evidence="1" id="KW-0812">Transmembrane</keyword>
<evidence type="ECO:0000313" key="3">
    <source>
        <dbReference type="Proteomes" id="UP000193244"/>
    </source>
</evidence>
<feature type="transmembrane region" description="Helical" evidence="1">
    <location>
        <begin position="46"/>
        <end position="70"/>
    </location>
</feature>
<organism evidence="2 3">
    <name type="scientific">Agreia pratensis</name>
    <dbReference type="NCBI Taxonomy" id="150121"/>
    <lineage>
        <taxon>Bacteria</taxon>
        <taxon>Bacillati</taxon>
        <taxon>Actinomycetota</taxon>
        <taxon>Actinomycetes</taxon>
        <taxon>Micrococcales</taxon>
        <taxon>Microbacteriaceae</taxon>
        <taxon>Agreia</taxon>
    </lineage>
</organism>
<dbReference type="RefSeq" id="WP_085483391.1">
    <property type="nucleotide sequence ID" value="NZ_FXAY01000001.1"/>
</dbReference>
<dbReference type="EMBL" id="FXAY01000001">
    <property type="protein sequence ID" value="SMG19483.1"/>
    <property type="molecule type" value="Genomic_DNA"/>
</dbReference>
<proteinExistence type="predicted"/>
<evidence type="ECO:0000313" key="2">
    <source>
        <dbReference type="EMBL" id="SMG19483.1"/>
    </source>
</evidence>
<dbReference type="Proteomes" id="UP000193244">
    <property type="component" value="Unassembled WGS sequence"/>
</dbReference>
<gene>
    <name evidence="2" type="ORF">SAMN06296010_0969</name>
</gene>
<name>A0A1X7IWB2_9MICO</name>
<feature type="transmembrane region" description="Helical" evidence="1">
    <location>
        <begin position="77"/>
        <end position="98"/>
    </location>
</feature>
<dbReference type="AlphaFoldDB" id="A0A1X7IWB2"/>
<keyword evidence="1" id="KW-1133">Transmembrane helix</keyword>
<protein>
    <submittedName>
        <fullName evidence="2">Uncharacterized protein</fullName>
    </submittedName>
</protein>
<accession>A0A1X7IWB2</accession>
<sequence>MKHRPRSVWFALGAGVIVTVIVATVVLVPVIGLVASAAASAPLVDFPVGAMIVTVVGGYALAAGFLALILRIRRGALAWICSVAAVIAALIVSLYPLAAGAIAAADQAGEAIPTIVEWVGRLQQLLP</sequence>